<name>A0ABQ9M234_HEVBR</name>
<evidence type="ECO:0000313" key="2">
    <source>
        <dbReference type="Proteomes" id="UP001174677"/>
    </source>
</evidence>
<keyword evidence="2" id="KW-1185">Reference proteome</keyword>
<dbReference type="PROSITE" id="PS51257">
    <property type="entry name" value="PROKAR_LIPOPROTEIN"/>
    <property type="match status" value="1"/>
</dbReference>
<sequence>MHPLGQRRSLSSLPVGVGLSLFGCRMKKAKVSSVYEDRRRKRSREEKDYSSRRARIQAKARKYGHKANVKSHFFVTSSDQSTVSIVEKKKSRQGDDNEEAVAKGKAVMMEKWEGEPEWWEEWPLRWSYEEQWMWYGTSVWDCRPYWEVMSGHDFVNGDDQYQDQKEAWKGGDDDIWNLRVITDVPNP</sequence>
<evidence type="ECO:0008006" key="3">
    <source>
        <dbReference type="Google" id="ProtNLM"/>
    </source>
</evidence>
<reference evidence="1" key="1">
    <citation type="journal article" date="2023" name="Plant Biotechnol. J.">
        <title>Chromosome-level wild Hevea brasiliensis genome provides new tools for genomic-assisted breeding and valuable loci to elevate rubber yield.</title>
        <authorList>
            <person name="Cheng H."/>
            <person name="Song X."/>
            <person name="Hu Y."/>
            <person name="Wu T."/>
            <person name="Yang Q."/>
            <person name="An Z."/>
            <person name="Feng S."/>
            <person name="Deng Z."/>
            <person name="Wu W."/>
            <person name="Zeng X."/>
            <person name="Tu M."/>
            <person name="Wang X."/>
            <person name="Huang H."/>
        </authorList>
    </citation>
    <scope>NUCLEOTIDE SEQUENCE</scope>
    <source>
        <strain evidence="1">MT/VB/25A 57/8</strain>
    </source>
</reference>
<evidence type="ECO:0000313" key="1">
    <source>
        <dbReference type="EMBL" id="KAJ9173065.1"/>
    </source>
</evidence>
<organism evidence="1 2">
    <name type="scientific">Hevea brasiliensis</name>
    <name type="common">Para rubber tree</name>
    <name type="synonym">Siphonia brasiliensis</name>
    <dbReference type="NCBI Taxonomy" id="3981"/>
    <lineage>
        <taxon>Eukaryota</taxon>
        <taxon>Viridiplantae</taxon>
        <taxon>Streptophyta</taxon>
        <taxon>Embryophyta</taxon>
        <taxon>Tracheophyta</taxon>
        <taxon>Spermatophyta</taxon>
        <taxon>Magnoliopsida</taxon>
        <taxon>eudicotyledons</taxon>
        <taxon>Gunneridae</taxon>
        <taxon>Pentapetalae</taxon>
        <taxon>rosids</taxon>
        <taxon>fabids</taxon>
        <taxon>Malpighiales</taxon>
        <taxon>Euphorbiaceae</taxon>
        <taxon>Crotonoideae</taxon>
        <taxon>Micrandreae</taxon>
        <taxon>Hevea</taxon>
    </lineage>
</organism>
<proteinExistence type="predicted"/>
<dbReference type="Proteomes" id="UP001174677">
    <property type="component" value="Chromosome 9"/>
</dbReference>
<accession>A0ABQ9M234</accession>
<gene>
    <name evidence="1" type="ORF">P3X46_016240</name>
</gene>
<comment type="caution">
    <text evidence="1">The sequence shown here is derived from an EMBL/GenBank/DDBJ whole genome shotgun (WGS) entry which is preliminary data.</text>
</comment>
<protein>
    <recommendedName>
        <fullName evidence="3">CCT domain-containing protein</fullName>
    </recommendedName>
</protein>
<dbReference type="EMBL" id="JARPOI010000009">
    <property type="protein sequence ID" value="KAJ9173065.1"/>
    <property type="molecule type" value="Genomic_DNA"/>
</dbReference>